<organism evidence="1 2">
    <name type="scientific">Rhododendron griersonianum</name>
    <dbReference type="NCBI Taxonomy" id="479676"/>
    <lineage>
        <taxon>Eukaryota</taxon>
        <taxon>Viridiplantae</taxon>
        <taxon>Streptophyta</taxon>
        <taxon>Embryophyta</taxon>
        <taxon>Tracheophyta</taxon>
        <taxon>Spermatophyta</taxon>
        <taxon>Magnoliopsida</taxon>
        <taxon>eudicotyledons</taxon>
        <taxon>Gunneridae</taxon>
        <taxon>Pentapetalae</taxon>
        <taxon>asterids</taxon>
        <taxon>Ericales</taxon>
        <taxon>Ericaceae</taxon>
        <taxon>Ericoideae</taxon>
        <taxon>Rhodoreae</taxon>
        <taxon>Rhododendron</taxon>
    </lineage>
</organism>
<sequence>MAYDPNLNEWQSLIDPPYLWRYSPVFLAAMEDGSPEPCIVVGSSQKRLLQVYYVRTKLWKEMEFDGAPKGLNEAPVAVDNKLYWYAQDDEYLVGYDIVTKMWFLGSLHLHDHSDYVDRMNFMSHSPVRLAHLGGRVTCFARSSTTPRRLQRFGGYDVVNLLQSGQYGSKDLKSNHERAFCTLSLARPLHVALEEEICQVYTTAGSGIVELISVMSYATDGGKPVIKFERFCGFLIGNGYIASTAHGFVDTGVDGRFKILKTLLVTIGKKPCSLVSPVGINLSTDLALFELPSEFMEMEKGVVFPLDGETQVGFNCTRFKNLFKAFEQ</sequence>
<proteinExistence type="predicted"/>
<gene>
    <name evidence="1" type="ORF">RHGRI_022010</name>
</gene>
<name>A0AAV6JRI9_9ERIC</name>
<dbReference type="InterPro" id="IPR011043">
    <property type="entry name" value="Gal_Oxase/kelch_b-propeller"/>
</dbReference>
<evidence type="ECO:0000313" key="1">
    <source>
        <dbReference type="EMBL" id="KAG5542324.1"/>
    </source>
</evidence>
<dbReference type="EMBL" id="JACTNZ010000007">
    <property type="protein sequence ID" value="KAG5542324.1"/>
    <property type="molecule type" value="Genomic_DNA"/>
</dbReference>
<dbReference type="SUPFAM" id="SSF50965">
    <property type="entry name" value="Galactose oxidase, central domain"/>
    <property type="match status" value="1"/>
</dbReference>
<keyword evidence="2" id="KW-1185">Reference proteome</keyword>
<evidence type="ECO:0000313" key="2">
    <source>
        <dbReference type="Proteomes" id="UP000823749"/>
    </source>
</evidence>
<dbReference type="Proteomes" id="UP000823749">
    <property type="component" value="Chromosome 7"/>
</dbReference>
<comment type="caution">
    <text evidence="1">The sequence shown here is derived from an EMBL/GenBank/DDBJ whole genome shotgun (WGS) entry which is preliminary data.</text>
</comment>
<accession>A0AAV6JRI9</accession>
<protein>
    <submittedName>
        <fullName evidence="1">Uncharacterized protein</fullName>
    </submittedName>
</protein>
<reference evidence="1" key="1">
    <citation type="submission" date="2020-08" db="EMBL/GenBank/DDBJ databases">
        <title>Plant Genome Project.</title>
        <authorList>
            <person name="Zhang R.-G."/>
        </authorList>
    </citation>
    <scope>NUCLEOTIDE SEQUENCE</scope>
    <source>
        <strain evidence="1">WSP0</strain>
        <tissue evidence="1">Leaf</tissue>
    </source>
</reference>
<dbReference type="AlphaFoldDB" id="A0AAV6JRI9"/>